<dbReference type="GO" id="GO:0000976">
    <property type="term" value="F:transcription cis-regulatory region binding"/>
    <property type="evidence" value="ECO:0007669"/>
    <property type="project" value="TreeGrafter"/>
</dbReference>
<dbReference type="PANTHER" id="PTHR46353">
    <property type="entry name" value="ZINC FINGER PROTEIN 5"/>
    <property type="match status" value="1"/>
</dbReference>
<dbReference type="GO" id="GO:0010090">
    <property type="term" value="P:trichome morphogenesis"/>
    <property type="evidence" value="ECO:0007669"/>
    <property type="project" value="InterPro"/>
</dbReference>
<keyword evidence="1" id="KW-0479">Metal-binding</keyword>
<dbReference type="AlphaFoldDB" id="A0AAQ3QJJ2"/>
<name>A0AAQ3QJJ2_9LILI</name>
<keyword evidence="1" id="KW-0862">Zinc</keyword>
<dbReference type="Proteomes" id="UP001327560">
    <property type="component" value="Chromosome 6"/>
</dbReference>
<feature type="region of interest" description="Disordered" evidence="2">
    <location>
        <begin position="1"/>
        <end position="42"/>
    </location>
</feature>
<accession>A0AAQ3QJJ2</accession>
<dbReference type="GO" id="GO:0005634">
    <property type="term" value="C:nucleus"/>
    <property type="evidence" value="ECO:0007669"/>
    <property type="project" value="TreeGrafter"/>
</dbReference>
<feature type="region of interest" description="Disordered" evidence="2">
    <location>
        <begin position="154"/>
        <end position="183"/>
    </location>
</feature>
<dbReference type="SUPFAM" id="SSF57667">
    <property type="entry name" value="beta-beta-alpha zinc fingers"/>
    <property type="match status" value="1"/>
</dbReference>
<organism evidence="4 5">
    <name type="scientific">Canna indica</name>
    <name type="common">Indian-shot</name>
    <dbReference type="NCBI Taxonomy" id="4628"/>
    <lineage>
        <taxon>Eukaryota</taxon>
        <taxon>Viridiplantae</taxon>
        <taxon>Streptophyta</taxon>
        <taxon>Embryophyta</taxon>
        <taxon>Tracheophyta</taxon>
        <taxon>Spermatophyta</taxon>
        <taxon>Magnoliopsida</taxon>
        <taxon>Liliopsida</taxon>
        <taxon>Zingiberales</taxon>
        <taxon>Cannaceae</taxon>
        <taxon>Canna</taxon>
    </lineage>
</organism>
<reference evidence="4 5" key="1">
    <citation type="submission" date="2023-10" db="EMBL/GenBank/DDBJ databases">
        <title>Chromosome-scale genome assembly provides insights into flower coloration mechanisms of Canna indica.</title>
        <authorList>
            <person name="Li C."/>
        </authorList>
    </citation>
    <scope>NUCLEOTIDE SEQUENCE [LARGE SCALE GENOMIC DNA]</scope>
    <source>
        <tissue evidence="4">Flower</tissue>
    </source>
</reference>
<gene>
    <name evidence="4" type="ORF">Cni_G20477</name>
</gene>
<dbReference type="PROSITE" id="PS00028">
    <property type="entry name" value="ZINC_FINGER_C2H2_1"/>
    <property type="match status" value="1"/>
</dbReference>
<dbReference type="PROSITE" id="PS50157">
    <property type="entry name" value="ZINC_FINGER_C2H2_2"/>
    <property type="match status" value="1"/>
</dbReference>
<dbReference type="InterPro" id="IPR044299">
    <property type="entry name" value="GIS3/ZFP5/ZFP6"/>
</dbReference>
<proteinExistence type="predicted"/>
<sequence>MPNCEGKATGTAGPRLKLFGFHMSDNEESAGGGAPSSDASSVAARGRRKYECPYCCREFANSQALGGHQNAHRMERLRRLKRARLPPRLAHPRHSPPGDSLYRCPPPSATAATAWERFSHLQHPSSTPHGCNAASAAAARAYVARFPDTEHVVESCPDGGAASVRSAGPLKVDGGAEASGAGDLDLHLSLAPAGS</sequence>
<evidence type="ECO:0000256" key="2">
    <source>
        <dbReference type="SAM" id="MobiDB-lite"/>
    </source>
</evidence>
<dbReference type="InterPro" id="IPR036236">
    <property type="entry name" value="Znf_C2H2_sf"/>
</dbReference>
<dbReference type="EMBL" id="CP136895">
    <property type="protein sequence ID" value="WOL11713.1"/>
    <property type="molecule type" value="Genomic_DNA"/>
</dbReference>
<protein>
    <submittedName>
        <fullName evidence="4">Zinc finger protein 6-like</fullName>
    </submittedName>
</protein>
<feature type="domain" description="C2H2-type" evidence="3">
    <location>
        <begin position="50"/>
        <end position="77"/>
    </location>
</feature>
<dbReference type="GO" id="GO:0008270">
    <property type="term" value="F:zinc ion binding"/>
    <property type="evidence" value="ECO:0007669"/>
    <property type="project" value="UniProtKB-KW"/>
</dbReference>
<keyword evidence="5" id="KW-1185">Reference proteome</keyword>
<dbReference type="GO" id="GO:0009736">
    <property type="term" value="P:cytokinin-activated signaling pathway"/>
    <property type="evidence" value="ECO:0007669"/>
    <property type="project" value="TreeGrafter"/>
</dbReference>
<dbReference type="InterPro" id="IPR013087">
    <property type="entry name" value="Znf_C2H2_type"/>
</dbReference>
<dbReference type="GO" id="GO:0003700">
    <property type="term" value="F:DNA-binding transcription factor activity"/>
    <property type="evidence" value="ECO:0007669"/>
    <property type="project" value="TreeGrafter"/>
</dbReference>
<evidence type="ECO:0000259" key="3">
    <source>
        <dbReference type="PROSITE" id="PS50157"/>
    </source>
</evidence>
<keyword evidence="1" id="KW-0863">Zinc-finger</keyword>
<evidence type="ECO:0000256" key="1">
    <source>
        <dbReference type="PROSITE-ProRule" id="PRU00042"/>
    </source>
</evidence>
<dbReference type="Gene3D" id="3.30.160.60">
    <property type="entry name" value="Classic Zinc Finger"/>
    <property type="match status" value="1"/>
</dbReference>
<dbReference type="GO" id="GO:0009740">
    <property type="term" value="P:gibberellic acid mediated signaling pathway"/>
    <property type="evidence" value="ECO:0007669"/>
    <property type="project" value="TreeGrafter"/>
</dbReference>
<dbReference type="PANTHER" id="PTHR46353:SF23">
    <property type="entry name" value="C2H2 ZINC FINGER-CONTAINING PROTEIN-RELATED"/>
    <property type="match status" value="1"/>
</dbReference>
<evidence type="ECO:0000313" key="4">
    <source>
        <dbReference type="EMBL" id="WOL11713.1"/>
    </source>
</evidence>
<evidence type="ECO:0000313" key="5">
    <source>
        <dbReference type="Proteomes" id="UP001327560"/>
    </source>
</evidence>